<keyword evidence="4" id="KW-0804">Transcription</keyword>
<evidence type="ECO:0000256" key="2">
    <source>
        <dbReference type="ARBA" id="ARBA00023015"/>
    </source>
</evidence>
<dbReference type="FunFam" id="1.10.10.10:FF:000001">
    <property type="entry name" value="LysR family transcriptional regulator"/>
    <property type="match status" value="1"/>
</dbReference>
<dbReference type="InterPro" id="IPR005119">
    <property type="entry name" value="LysR_subst-bd"/>
</dbReference>
<dbReference type="PROSITE" id="PS50931">
    <property type="entry name" value="HTH_LYSR"/>
    <property type="match status" value="1"/>
</dbReference>
<dbReference type="eggNOG" id="COG0583">
    <property type="taxonomic scope" value="Bacteria"/>
</dbReference>
<dbReference type="SUPFAM" id="SSF46785">
    <property type="entry name" value="Winged helix' DNA-binding domain"/>
    <property type="match status" value="1"/>
</dbReference>
<dbReference type="PRINTS" id="PR00039">
    <property type="entry name" value="HTHLYSR"/>
</dbReference>
<evidence type="ECO:0000313" key="6">
    <source>
        <dbReference type="EMBL" id="ABY23259.1"/>
    </source>
</evidence>
<dbReference type="Pfam" id="PF03466">
    <property type="entry name" value="LysR_substrate"/>
    <property type="match status" value="1"/>
</dbReference>
<evidence type="ECO:0000256" key="4">
    <source>
        <dbReference type="ARBA" id="ARBA00023163"/>
    </source>
</evidence>
<feature type="domain" description="HTH lysR-type" evidence="5">
    <location>
        <begin position="7"/>
        <end position="64"/>
    </location>
</feature>
<dbReference type="KEGG" id="rsa:RSal33209_1523"/>
<accession>A9WNR0</accession>
<dbReference type="Gene3D" id="3.40.190.10">
    <property type="entry name" value="Periplasmic binding protein-like II"/>
    <property type="match status" value="1"/>
</dbReference>
<dbReference type="AlphaFoldDB" id="A9WNR0"/>
<dbReference type="InterPro" id="IPR036388">
    <property type="entry name" value="WH-like_DNA-bd_sf"/>
</dbReference>
<dbReference type="STRING" id="288705.RSal33209_1523"/>
<reference evidence="7" key="1">
    <citation type="journal article" date="2008" name="J. Bacteriol.">
        <title>Genome sequence of the fish pathogen Renibacterium salmoninarum suggests reductive evolution away from an environmental Arthrobacter ancestor.</title>
        <authorList>
            <person name="Wiens G.D."/>
            <person name="Rockey D.D."/>
            <person name="Wu Z."/>
            <person name="Chang J."/>
            <person name="Levy R."/>
            <person name="Crane S."/>
            <person name="Chen D.S."/>
            <person name="Capri G.R."/>
            <person name="Burnett J.R."/>
            <person name="Sudheesh P.S."/>
            <person name="Schipma M.J."/>
            <person name="Burd H."/>
            <person name="Bhattacharyya A."/>
            <person name="Rhodes L.D."/>
            <person name="Kaul R."/>
            <person name="Strom M.S."/>
        </authorList>
    </citation>
    <scope>NUCLEOTIDE SEQUENCE [LARGE SCALE GENOMIC DNA]</scope>
    <source>
        <strain evidence="7">ATCC 33209 / DSM 20767 / JCM 11484 / NBRC 15589 / NCIMB 2235</strain>
    </source>
</reference>
<dbReference type="SUPFAM" id="SSF53850">
    <property type="entry name" value="Periplasmic binding protein-like II"/>
    <property type="match status" value="1"/>
</dbReference>
<proteinExistence type="inferred from homology"/>
<dbReference type="InterPro" id="IPR000847">
    <property type="entry name" value="LysR_HTH_N"/>
</dbReference>
<protein>
    <submittedName>
        <fullName evidence="6">Transcriptional regulator, LysR family</fullName>
    </submittedName>
</protein>
<name>A9WNR0_RENSM</name>
<organism evidence="6 7">
    <name type="scientific">Renibacterium salmoninarum (strain ATCC 33209 / DSM 20767 / JCM 11484 / NBRC 15589 / NCIMB 2235)</name>
    <dbReference type="NCBI Taxonomy" id="288705"/>
    <lineage>
        <taxon>Bacteria</taxon>
        <taxon>Bacillati</taxon>
        <taxon>Actinomycetota</taxon>
        <taxon>Actinomycetes</taxon>
        <taxon>Micrococcales</taxon>
        <taxon>Micrococcaceae</taxon>
        <taxon>Renibacterium</taxon>
    </lineage>
</organism>
<dbReference type="Pfam" id="PF00126">
    <property type="entry name" value="HTH_1"/>
    <property type="match status" value="1"/>
</dbReference>
<gene>
    <name evidence="6" type="ordered locus">RSal33209_1523</name>
</gene>
<dbReference type="GO" id="GO:0005829">
    <property type="term" value="C:cytosol"/>
    <property type="evidence" value="ECO:0007669"/>
    <property type="project" value="TreeGrafter"/>
</dbReference>
<evidence type="ECO:0000256" key="3">
    <source>
        <dbReference type="ARBA" id="ARBA00023125"/>
    </source>
</evidence>
<dbReference type="InterPro" id="IPR036390">
    <property type="entry name" value="WH_DNA-bd_sf"/>
</dbReference>
<dbReference type="InterPro" id="IPR050950">
    <property type="entry name" value="HTH-type_LysR_regulators"/>
</dbReference>
<comment type="similarity">
    <text evidence="1">Belongs to the LysR transcriptional regulatory family.</text>
</comment>
<sequence length="185" mass="19786">MLYDLLMDLHQLEPFVAVAEEESFTYAAMRLKLTQPGVSAQIKQLEHELGIQLFQRGSRQSVLTDAGTVLLLSARKTLLAAQNLREEAADLRGVLSGTLAIGTLQSAMPAVLAQIISDFHLAHPQVRITLAEDRSSALIDGVLAGKFDVVLAGLAGPAPKQLVGLTVFDEAVVLAIARMHPLAGK</sequence>
<dbReference type="GO" id="GO:0003677">
    <property type="term" value="F:DNA binding"/>
    <property type="evidence" value="ECO:0007669"/>
    <property type="project" value="UniProtKB-KW"/>
</dbReference>
<dbReference type="Proteomes" id="UP000002007">
    <property type="component" value="Chromosome"/>
</dbReference>
<keyword evidence="2" id="KW-0805">Transcription regulation</keyword>
<keyword evidence="7" id="KW-1185">Reference proteome</keyword>
<evidence type="ECO:0000313" key="7">
    <source>
        <dbReference type="Proteomes" id="UP000002007"/>
    </source>
</evidence>
<dbReference type="EMBL" id="CP000910">
    <property type="protein sequence ID" value="ABY23259.1"/>
    <property type="molecule type" value="Genomic_DNA"/>
</dbReference>
<evidence type="ECO:0000259" key="5">
    <source>
        <dbReference type="PROSITE" id="PS50931"/>
    </source>
</evidence>
<dbReference type="GO" id="GO:0003700">
    <property type="term" value="F:DNA-binding transcription factor activity"/>
    <property type="evidence" value="ECO:0007669"/>
    <property type="project" value="InterPro"/>
</dbReference>
<dbReference type="Gene3D" id="1.10.10.10">
    <property type="entry name" value="Winged helix-like DNA-binding domain superfamily/Winged helix DNA-binding domain"/>
    <property type="match status" value="1"/>
</dbReference>
<evidence type="ECO:0000256" key="1">
    <source>
        <dbReference type="ARBA" id="ARBA00009437"/>
    </source>
</evidence>
<dbReference type="PANTHER" id="PTHR30419">
    <property type="entry name" value="HTH-TYPE TRANSCRIPTIONAL REGULATOR YBHD"/>
    <property type="match status" value="1"/>
</dbReference>
<dbReference type="HOGENOM" id="CLU_039613_20_1_11"/>
<keyword evidence="3" id="KW-0238">DNA-binding</keyword>